<dbReference type="GeneID" id="85498453"/>
<dbReference type="GO" id="GO:0005634">
    <property type="term" value="C:nucleus"/>
    <property type="evidence" value="ECO:0007669"/>
    <property type="project" value="UniProtKB-SubCell"/>
</dbReference>
<dbReference type="RefSeq" id="XP_060459848.1">
    <property type="nucleotide sequence ID" value="XM_060603568.1"/>
</dbReference>
<dbReference type="Pfam" id="PF25780">
    <property type="entry name" value="TPR_IPO5"/>
    <property type="match status" value="1"/>
</dbReference>
<dbReference type="InterPro" id="IPR016024">
    <property type="entry name" value="ARM-type_fold"/>
</dbReference>
<dbReference type="Pfam" id="PF13513">
    <property type="entry name" value="HEAT_EZ"/>
    <property type="match status" value="1"/>
</dbReference>
<dbReference type="InterPro" id="IPR011989">
    <property type="entry name" value="ARM-like"/>
</dbReference>
<gene>
    <name evidence="9" type="primary">PSE1</name>
    <name evidence="9" type="ORF">CcaverHIS019_0701550</name>
</gene>
<dbReference type="Pfam" id="PF02985">
    <property type="entry name" value="HEAT"/>
    <property type="match status" value="1"/>
</dbReference>
<dbReference type="GO" id="GO:0005737">
    <property type="term" value="C:cytoplasm"/>
    <property type="evidence" value="ECO:0007669"/>
    <property type="project" value="UniProtKB-SubCell"/>
</dbReference>
<name>A0AA48L9S0_9TREE</name>
<dbReference type="AlphaFoldDB" id="A0AA48L9S0"/>
<evidence type="ECO:0000256" key="4">
    <source>
        <dbReference type="ARBA" id="ARBA00022490"/>
    </source>
</evidence>
<protein>
    <recommendedName>
        <fullName evidence="8">IPO4/5-like TPR repeats domain-containing protein</fullName>
    </recommendedName>
</protein>
<dbReference type="Proteomes" id="UP001233271">
    <property type="component" value="Chromosome 7a"/>
</dbReference>
<keyword evidence="6" id="KW-0653">Protein transport</keyword>
<evidence type="ECO:0000313" key="9">
    <source>
        <dbReference type="EMBL" id="BEI94583.1"/>
    </source>
</evidence>
<dbReference type="InterPro" id="IPR040122">
    <property type="entry name" value="Importin_beta"/>
</dbReference>
<evidence type="ECO:0000256" key="3">
    <source>
        <dbReference type="ARBA" id="ARBA00022448"/>
    </source>
</evidence>
<comment type="subcellular location">
    <subcellularLocation>
        <location evidence="2">Cytoplasm</location>
    </subcellularLocation>
    <subcellularLocation>
        <location evidence="1">Nucleus</location>
    </subcellularLocation>
</comment>
<evidence type="ECO:0000256" key="6">
    <source>
        <dbReference type="ARBA" id="ARBA00022927"/>
    </source>
</evidence>
<sequence length="915" mass="101605">MSTEHLLKDFSGILEGVASPNNQERHEAEVRLTQLTAQSPGPVLLLLAQIGAQGVGGFQVESRQLALVLLRRVAFDPNRGLFLNASARVPTPPFDVIPEGTRGRIERVLTAGLEDEMDTRIRKALGSTVGDWVKGSVKRRRPFAGLSPVLFKLIASNRAFHRFTSYQILRESPHLLSGSNLQEPWPTEKVAELLFAGVNDPSIDVRVEALRALGGILHEGFTDAERESLGPLLVEAAVTAVVSMPSDVLVHPLEALVDIASDFPRLFFASLPILIPFLVSCIAPPSTLSGHPFSRVAHLEMQWSAWEDMSAMAFEVLFNVIIADRNSVVMWQNGALVVDVVDALIGRQIAAFAAEGEQCQEWIETEDLEDDDETYPSYPEYMLNRFSLILCMDGSVLAAVGRQAALLVRRPEWRARYCTLMAIASVAEGCHESMSQGLPQVLELITPLSVDEHPRVRYGFLYCIGVMCDTLSGEVQRRYSDATLQLVLSMLDDPVTRVRAAAAAALTHFAKVHGAPPSPVAPRMELRLAELAHDDEGDSAKLERPSLAPRLQPILERLMGVLTVEGPLYLHQEVLDTIATLAKAERNAFVPFYRDIMDHILRTLEKTATDESRKKLVCSALLCGVQLGRAVGKEHFYGDAIPLCKIMLSIQNLPMSDDDVRHGWVKVAKTIGKDFSPFLQFVIPDVLKRAEYTPAATDDDDWYDQSRSAEMQEKEEAFAHLQTYVLVMEEKYAPFLSDTMDVVLAAVASWGSEAVREYACFLIPGLLQAAKDADMWLGDEGNLEGLFRLLINAIPHEEDAAGVAQLYQSMCDSLRVIHMPLPQGNVAHLVRTSLDWLSSVYDKRVDRAAKQHQMVKQRDYDEWAEFEQIDEESEDEAVTGMYEVLKLIQHYPDALGIVGEVFAMTQKVQGAKSEW</sequence>
<dbReference type="KEGG" id="ccac:CcaHIS019_0701550"/>
<dbReference type="PANTHER" id="PTHR10527">
    <property type="entry name" value="IMPORTIN BETA"/>
    <property type="match status" value="1"/>
</dbReference>
<evidence type="ECO:0000259" key="8">
    <source>
        <dbReference type="Pfam" id="PF25780"/>
    </source>
</evidence>
<accession>A0AA48L9S0</accession>
<reference evidence="9" key="1">
    <citation type="journal article" date="2023" name="BMC Genomics">
        <title>Chromosome-level genome assemblies of Cutaneotrichosporon spp. (Trichosporonales, Basidiomycota) reveal imbalanced evolution between nucleotide sequences and chromosome synteny.</title>
        <authorList>
            <person name="Kobayashi Y."/>
            <person name="Kayamori A."/>
            <person name="Aoki K."/>
            <person name="Shiwa Y."/>
            <person name="Matsutani M."/>
            <person name="Fujita N."/>
            <person name="Sugita T."/>
            <person name="Iwasaki W."/>
            <person name="Tanaka N."/>
            <person name="Takashima M."/>
        </authorList>
    </citation>
    <scope>NUCLEOTIDE SEQUENCE</scope>
    <source>
        <strain evidence="9">HIS019</strain>
    </source>
</reference>
<dbReference type="InterPro" id="IPR057672">
    <property type="entry name" value="TPR_IPO4/5"/>
</dbReference>
<evidence type="ECO:0000313" key="10">
    <source>
        <dbReference type="Proteomes" id="UP001233271"/>
    </source>
</evidence>
<keyword evidence="3" id="KW-0813">Transport</keyword>
<organism evidence="9 10">
    <name type="scientific">Cutaneotrichosporon cavernicola</name>
    <dbReference type="NCBI Taxonomy" id="279322"/>
    <lineage>
        <taxon>Eukaryota</taxon>
        <taxon>Fungi</taxon>
        <taxon>Dikarya</taxon>
        <taxon>Basidiomycota</taxon>
        <taxon>Agaricomycotina</taxon>
        <taxon>Tremellomycetes</taxon>
        <taxon>Trichosporonales</taxon>
        <taxon>Trichosporonaceae</taxon>
        <taxon>Cutaneotrichosporon</taxon>
    </lineage>
</organism>
<dbReference type="SUPFAM" id="SSF48371">
    <property type="entry name" value="ARM repeat"/>
    <property type="match status" value="1"/>
</dbReference>
<dbReference type="GO" id="GO:0006606">
    <property type="term" value="P:protein import into nucleus"/>
    <property type="evidence" value="ECO:0007669"/>
    <property type="project" value="InterPro"/>
</dbReference>
<proteinExistence type="predicted"/>
<keyword evidence="5" id="KW-0677">Repeat</keyword>
<keyword evidence="10" id="KW-1185">Reference proteome</keyword>
<evidence type="ECO:0000256" key="2">
    <source>
        <dbReference type="ARBA" id="ARBA00004496"/>
    </source>
</evidence>
<keyword evidence="4" id="KW-0963">Cytoplasm</keyword>
<dbReference type="InterPro" id="IPR000357">
    <property type="entry name" value="HEAT"/>
</dbReference>
<evidence type="ECO:0000256" key="1">
    <source>
        <dbReference type="ARBA" id="ARBA00004123"/>
    </source>
</evidence>
<keyword evidence="7" id="KW-0539">Nucleus</keyword>
<feature type="domain" description="IPO4/5-like TPR repeats" evidence="8">
    <location>
        <begin position="120"/>
        <end position="274"/>
    </location>
</feature>
<dbReference type="Gene3D" id="1.25.10.10">
    <property type="entry name" value="Leucine-rich Repeat Variant"/>
    <property type="match status" value="1"/>
</dbReference>
<evidence type="ECO:0000256" key="7">
    <source>
        <dbReference type="ARBA" id="ARBA00023242"/>
    </source>
</evidence>
<dbReference type="EMBL" id="AP028218">
    <property type="protein sequence ID" value="BEI94583.1"/>
    <property type="molecule type" value="Genomic_DNA"/>
</dbReference>
<evidence type="ECO:0000256" key="5">
    <source>
        <dbReference type="ARBA" id="ARBA00022737"/>
    </source>
</evidence>